<evidence type="ECO:0000313" key="4">
    <source>
        <dbReference type="Proteomes" id="UP000565441"/>
    </source>
</evidence>
<feature type="compositionally biased region" description="Pro residues" evidence="2">
    <location>
        <begin position="289"/>
        <end position="312"/>
    </location>
</feature>
<feature type="compositionally biased region" description="Pro residues" evidence="2">
    <location>
        <begin position="229"/>
        <end position="245"/>
    </location>
</feature>
<feature type="region of interest" description="Disordered" evidence="2">
    <location>
        <begin position="216"/>
        <end position="340"/>
    </location>
</feature>
<feature type="compositionally biased region" description="Polar residues" evidence="2">
    <location>
        <begin position="353"/>
        <end position="362"/>
    </location>
</feature>
<feature type="compositionally biased region" description="Polar residues" evidence="2">
    <location>
        <begin position="413"/>
        <end position="425"/>
    </location>
</feature>
<feature type="compositionally biased region" description="Polar residues" evidence="2">
    <location>
        <begin position="15"/>
        <end position="33"/>
    </location>
</feature>
<name>A0A8H5HLZ5_9AGAR</name>
<dbReference type="OrthoDB" id="3008370at2759"/>
<keyword evidence="1" id="KW-0175">Coiled coil</keyword>
<feature type="compositionally biased region" description="Low complexity" evidence="2">
    <location>
        <begin position="217"/>
        <end position="228"/>
    </location>
</feature>
<comment type="caution">
    <text evidence="3">The sequence shown here is derived from an EMBL/GenBank/DDBJ whole genome shotgun (WGS) entry which is preliminary data.</text>
</comment>
<feature type="coiled-coil region" evidence="1">
    <location>
        <begin position="58"/>
        <end position="136"/>
    </location>
</feature>
<proteinExistence type="predicted"/>
<feature type="compositionally biased region" description="Low complexity" evidence="2">
    <location>
        <begin position="634"/>
        <end position="644"/>
    </location>
</feature>
<organism evidence="3 4">
    <name type="scientific">Tricholomella constricta</name>
    <dbReference type="NCBI Taxonomy" id="117010"/>
    <lineage>
        <taxon>Eukaryota</taxon>
        <taxon>Fungi</taxon>
        <taxon>Dikarya</taxon>
        <taxon>Basidiomycota</taxon>
        <taxon>Agaricomycotina</taxon>
        <taxon>Agaricomycetes</taxon>
        <taxon>Agaricomycetidae</taxon>
        <taxon>Agaricales</taxon>
        <taxon>Tricholomatineae</taxon>
        <taxon>Lyophyllaceae</taxon>
        <taxon>Tricholomella</taxon>
    </lineage>
</organism>
<accession>A0A8H5HLZ5</accession>
<feature type="compositionally biased region" description="Polar residues" evidence="2">
    <location>
        <begin position="519"/>
        <end position="528"/>
    </location>
</feature>
<gene>
    <name evidence="3" type="ORF">D9615_002335</name>
</gene>
<evidence type="ECO:0000256" key="2">
    <source>
        <dbReference type="SAM" id="MobiDB-lite"/>
    </source>
</evidence>
<feature type="compositionally biased region" description="Polar residues" evidence="2">
    <location>
        <begin position="570"/>
        <end position="579"/>
    </location>
</feature>
<protein>
    <submittedName>
        <fullName evidence="3">Uncharacterized protein</fullName>
    </submittedName>
</protein>
<dbReference type="Proteomes" id="UP000565441">
    <property type="component" value="Unassembled WGS sequence"/>
</dbReference>
<dbReference type="AlphaFoldDB" id="A0A8H5HLZ5"/>
<feature type="compositionally biased region" description="Polar residues" evidence="2">
    <location>
        <begin position="388"/>
        <end position="397"/>
    </location>
</feature>
<dbReference type="EMBL" id="JAACJP010000003">
    <property type="protein sequence ID" value="KAF5385780.1"/>
    <property type="molecule type" value="Genomic_DNA"/>
</dbReference>
<feature type="region of interest" description="Disordered" evidence="2">
    <location>
        <begin position="1"/>
        <end position="46"/>
    </location>
</feature>
<evidence type="ECO:0000256" key="1">
    <source>
        <dbReference type="SAM" id="Coils"/>
    </source>
</evidence>
<sequence length="644" mass="70735">MDDPYQWRPEDDSSSDSAPLNTSLPRLATTDSSSTERRSQGDSFRASRRLYEERELKLQLLTTKKQLKLQELRTAEAERELFQLAKHLKRVNDARLVAQQQAAKASEELKLYKTQLQHAQQEIFRAQAVLDDVDRQRYKAEKEASQAKTLARRLNRDLVIKAAMEEGRRIGLQEGLERARTLALQDIAEFDGEDEYYDENDELDVVDRRPRSLLIGSSEDMQQSSRSSPPEPPVPAPAPPVPPPEVAQADPNNRPRSFRNSPSPVHHARVSIPPDGYIPQLDADHFIRIPPPYELSRPPPTPERVVSPPLPQIPQEEEPLPIPHRSHRGHQYNSSLGSSASSLSHLDLVNATGYTSGRQSPLSVIPEVRSLSSSPNPQSVGGHDLKHQSSWGGSSRHANGMGPGQTPHIRAASITTEQGISQQAQSHHRRLSTSSNASRASRPPPNSQEARRKSSSSASTVPPISVLPPSGPASPQATPQNQYTTLESHTASPKPSPILFQPVDNQQLPPGFVPYGGNYSPNSGQSALPTLVPMPGAYQGQGYQTPQSLAGGRRDTAANEQYSDDEAASSAMSNDTLTTPPLGRQTRHRRIPSVDALMTPPPREGRQESGWESALRLAGSPVPIPFDNRPPRGSRPLSRSTNRS</sequence>
<feature type="compositionally biased region" description="Polar residues" evidence="2">
    <location>
        <begin position="250"/>
        <end position="263"/>
    </location>
</feature>
<evidence type="ECO:0000313" key="3">
    <source>
        <dbReference type="EMBL" id="KAF5385780.1"/>
    </source>
</evidence>
<feature type="region of interest" description="Disordered" evidence="2">
    <location>
        <begin position="353"/>
        <end position="644"/>
    </location>
</feature>
<reference evidence="3 4" key="1">
    <citation type="journal article" date="2020" name="ISME J.">
        <title>Uncovering the hidden diversity of litter-decomposition mechanisms in mushroom-forming fungi.</title>
        <authorList>
            <person name="Floudas D."/>
            <person name="Bentzer J."/>
            <person name="Ahren D."/>
            <person name="Johansson T."/>
            <person name="Persson P."/>
            <person name="Tunlid A."/>
        </authorList>
    </citation>
    <scope>NUCLEOTIDE SEQUENCE [LARGE SCALE GENOMIC DNA]</scope>
    <source>
        <strain evidence="3 4">CBS 661.87</strain>
    </source>
</reference>
<feature type="compositionally biased region" description="Polar residues" evidence="2">
    <location>
        <begin position="473"/>
        <end position="493"/>
    </location>
</feature>
<feature type="compositionally biased region" description="Polar residues" evidence="2">
    <location>
        <begin position="370"/>
        <end position="379"/>
    </location>
</feature>
<keyword evidence="4" id="KW-1185">Reference proteome</keyword>